<dbReference type="PANTHER" id="PTHR34322:SF2">
    <property type="entry name" value="TRANSPOSASE IS200-LIKE DOMAIN-CONTAINING PROTEIN"/>
    <property type="match status" value="1"/>
</dbReference>
<dbReference type="SUPFAM" id="SSF143422">
    <property type="entry name" value="Transposase IS200-like"/>
    <property type="match status" value="1"/>
</dbReference>
<sequence>MRKIKFANGEFYHIYNRGTDKRSIFTKSQDFDRFLLSMDEFNVVEPIGSIYENSFLDSDIKLKLKKSKLVNIICYCLNLNHFHLILEQLADNGISNYMKSLGGGYTKYFNTQHKRIGVLFQGQFKAIHIDSNEYLMHLSAYVNLNNLIHRHRGKVFRSSLDEYFNKSSIRLCKPDIILDQFRNKGEYKNFAEGSLKDILKRKEESKELERLLLE</sequence>
<accession>A0A1F5WYF9</accession>
<reference evidence="2 3" key="1">
    <citation type="journal article" date="2016" name="Nat. Commun.">
        <title>Thousands of microbial genomes shed light on interconnected biogeochemical processes in an aquifer system.</title>
        <authorList>
            <person name="Anantharaman K."/>
            <person name="Brown C.T."/>
            <person name="Hug L.A."/>
            <person name="Sharon I."/>
            <person name="Castelle C.J."/>
            <person name="Probst A.J."/>
            <person name="Thomas B.C."/>
            <person name="Singh A."/>
            <person name="Wilkins M.J."/>
            <person name="Karaoz U."/>
            <person name="Brodie E.L."/>
            <person name="Williams K.H."/>
            <person name="Hubbard S.S."/>
            <person name="Banfield J.F."/>
        </authorList>
    </citation>
    <scope>NUCLEOTIDE SEQUENCE [LARGE SCALE GENOMIC DNA]</scope>
</reference>
<dbReference type="GO" id="GO:0004803">
    <property type="term" value="F:transposase activity"/>
    <property type="evidence" value="ECO:0007669"/>
    <property type="project" value="InterPro"/>
</dbReference>
<dbReference type="Gene3D" id="3.30.70.1290">
    <property type="entry name" value="Transposase IS200-like"/>
    <property type="match status" value="1"/>
</dbReference>
<evidence type="ECO:0000313" key="3">
    <source>
        <dbReference type="Proteomes" id="UP000178114"/>
    </source>
</evidence>
<feature type="domain" description="Transposase IS200-like" evidence="1">
    <location>
        <begin position="7"/>
        <end position="145"/>
    </location>
</feature>
<dbReference type="PANTHER" id="PTHR34322">
    <property type="entry name" value="TRANSPOSASE, Y1_TNP DOMAIN-CONTAINING"/>
    <property type="match status" value="1"/>
</dbReference>
<proteinExistence type="predicted"/>
<dbReference type="AlphaFoldDB" id="A0A1F5WYF9"/>
<evidence type="ECO:0000259" key="1">
    <source>
        <dbReference type="SMART" id="SM01321"/>
    </source>
</evidence>
<dbReference type="GO" id="GO:0006313">
    <property type="term" value="P:DNA transposition"/>
    <property type="evidence" value="ECO:0007669"/>
    <property type="project" value="InterPro"/>
</dbReference>
<dbReference type="InterPro" id="IPR002686">
    <property type="entry name" value="Transposase_17"/>
</dbReference>
<dbReference type="STRING" id="1798351.A2930_01730"/>
<dbReference type="Proteomes" id="UP000178114">
    <property type="component" value="Unassembled WGS sequence"/>
</dbReference>
<dbReference type="Pfam" id="PF01797">
    <property type="entry name" value="Y1_Tnp"/>
    <property type="match status" value="1"/>
</dbReference>
<dbReference type="InterPro" id="IPR036515">
    <property type="entry name" value="Transposase_17_sf"/>
</dbReference>
<evidence type="ECO:0000313" key="2">
    <source>
        <dbReference type="EMBL" id="OGF80670.1"/>
    </source>
</evidence>
<organism evidence="2 3">
    <name type="scientific">Candidatus Giovannonibacteria bacterium RIFCSPLOWO2_01_FULL_45_34</name>
    <dbReference type="NCBI Taxonomy" id="1798351"/>
    <lineage>
        <taxon>Bacteria</taxon>
        <taxon>Candidatus Giovannoniibacteriota</taxon>
    </lineage>
</organism>
<comment type="caution">
    <text evidence="2">The sequence shown here is derived from an EMBL/GenBank/DDBJ whole genome shotgun (WGS) entry which is preliminary data.</text>
</comment>
<dbReference type="GO" id="GO:0003677">
    <property type="term" value="F:DNA binding"/>
    <property type="evidence" value="ECO:0007669"/>
    <property type="project" value="InterPro"/>
</dbReference>
<dbReference type="EMBL" id="MFID01000031">
    <property type="protein sequence ID" value="OGF80670.1"/>
    <property type="molecule type" value="Genomic_DNA"/>
</dbReference>
<name>A0A1F5WYF9_9BACT</name>
<gene>
    <name evidence="2" type="ORF">A2930_01730</name>
</gene>
<protein>
    <recommendedName>
        <fullName evidence="1">Transposase IS200-like domain-containing protein</fullName>
    </recommendedName>
</protein>
<dbReference type="SMART" id="SM01321">
    <property type="entry name" value="Y1_Tnp"/>
    <property type="match status" value="1"/>
</dbReference>